<dbReference type="STRING" id="796606.BMMGA3_12610"/>
<dbReference type="Gene3D" id="2.20.230.10">
    <property type="entry name" value="Resuscitation-promoting factor rpfb"/>
    <property type="match status" value="1"/>
</dbReference>
<dbReference type="InterPro" id="IPR011098">
    <property type="entry name" value="G5_dom"/>
</dbReference>
<dbReference type="eggNOG" id="COG2720">
    <property type="taxonomic scope" value="Bacteria"/>
</dbReference>
<name>I3ECU5_BACMM</name>
<dbReference type="PANTHER" id="PTHR35788">
    <property type="entry name" value="EXPORTED PROTEIN-RELATED"/>
    <property type="match status" value="1"/>
</dbReference>
<proteinExistence type="predicted"/>
<dbReference type="Proteomes" id="UP000027602">
    <property type="component" value="Chromosome"/>
</dbReference>
<dbReference type="Pfam" id="PF07501">
    <property type="entry name" value="G5"/>
    <property type="match status" value="1"/>
</dbReference>
<dbReference type="OrthoDB" id="2691125at2"/>
<gene>
    <name evidence="4" type="ORF">BMMGA3_12610</name>
</gene>
<evidence type="ECO:0000256" key="1">
    <source>
        <dbReference type="ARBA" id="ARBA00022729"/>
    </source>
</evidence>
<feature type="region of interest" description="Disordered" evidence="2">
    <location>
        <begin position="388"/>
        <end position="455"/>
    </location>
</feature>
<dbReference type="EMBL" id="CP007739">
    <property type="protein sequence ID" value="AIE60915.1"/>
    <property type="molecule type" value="Genomic_DNA"/>
</dbReference>
<sequence>MRNPQTAKLFLVLFFCTVFLFSFSHFGAKAFDKFTSEDTFENNTRISKIDLSGLSKAEALNLLIKKQKEWYENTTITFQYKEIVKKMDLDYFLFDLKRSIDNVENGKTNELIVKVDEEALRSFIEKLTLSEIRADEFDYERFIHDLVMFATMLEEGEHNIKIDQYFLASEKNEIISESAIKADRNVDLLRKWTEKFPSIEIAPQSQFSILKTVKERNTDFFPSETLSMIATAIYKTVLPTNFAITERHISRELPSYSEAGYESKINQYKNMDLVFTNPNNEKYLLEFKMIGNLFYVSLKGASFAYQYNVKTEDKQFFKPKTIIQYSAQLPFGKKITLNEGKDGILVKVIRETVDRNGNVLKEEKISEDFYPPIPKVISRSLIIDESSLRKNENNATDENTGQSPETPSVSKPENTDKPTKPSVPKSGSVEKTSDQTDKVKEKENDLRGKPNETEK</sequence>
<dbReference type="RefSeq" id="WP_003347624.1">
    <property type="nucleotide sequence ID" value="NZ_ADWW01000001.1"/>
</dbReference>
<evidence type="ECO:0000313" key="4">
    <source>
        <dbReference type="EMBL" id="AIE60915.1"/>
    </source>
</evidence>
<organism evidence="4 5">
    <name type="scientific">Bacillus methanolicus (strain MGA3 / ATCC 53907)</name>
    <dbReference type="NCBI Taxonomy" id="796606"/>
    <lineage>
        <taxon>Bacteria</taxon>
        <taxon>Bacillati</taxon>
        <taxon>Bacillota</taxon>
        <taxon>Bacilli</taxon>
        <taxon>Bacillales</taxon>
        <taxon>Bacillaceae</taxon>
        <taxon>Bacillus</taxon>
    </lineage>
</organism>
<dbReference type="HOGENOM" id="CLU_042891_0_0_9"/>
<keyword evidence="5" id="KW-1185">Reference proteome</keyword>
<dbReference type="SMART" id="SM01208">
    <property type="entry name" value="G5"/>
    <property type="match status" value="1"/>
</dbReference>
<dbReference type="PANTHER" id="PTHR35788:SF1">
    <property type="entry name" value="EXPORTED PROTEIN"/>
    <property type="match status" value="1"/>
</dbReference>
<evidence type="ECO:0000259" key="3">
    <source>
        <dbReference type="SMART" id="SM01208"/>
    </source>
</evidence>
<reference evidence="4 5" key="1">
    <citation type="journal article" date="2015" name="BMC Genomics">
        <title>Transcriptome analysis of thermophilic methylotrophic Bacillus methanolicus MGA3 using RNA-sequencing provides detailed insights into its previously uncharted transcriptional landscape.</title>
        <authorList>
            <person name="Irla M."/>
            <person name="Neshat A."/>
            <person name="Brautaset T."/>
            <person name="Ruckert C."/>
            <person name="Kalinowski J."/>
            <person name="Wendisch V.F."/>
        </authorList>
    </citation>
    <scope>NUCLEOTIDE SEQUENCE [LARGE SCALE GENOMIC DNA]</scope>
    <source>
        <strain evidence="5">MGA3 / ATCC 53907</strain>
    </source>
</reference>
<keyword evidence="1" id="KW-0732">Signal</keyword>
<dbReference type="KEGG" id="bmet:BMMGA3_12610"/>
<feature type="domain" description="G5" evidence="3">
    <location>
        <begin position="305"/>
        <end position="382"/>
    </location>
</feature>
<protein>
    <recommendedName>
        <fullName evidence="3">G5 domain-containing protein</fullName>
    </recommendedName>
</protein>
<feature type="compositionally biased region" description="Basic and acidic residues" evidence="2">
    <location>
        <begin position="431"/>
        <end position="455"/>
    </location>
</feature>
<dbReference type="AlphaFoldDB" id="I3ECU5"/>
<dbReference type="InterPro" id="IPR052913">
    <property type="entry name" value="Glycopeptide_resist_protein"/>
</dbReference>
<evidence type="ECO:0000313" key="5">
    <source>
        <dbReference type="Proteomes" id="UP000027602"/>
    </source>
</evidence>
<accession>I3ECU5</accession>
<evidence type="ECO:0000256" key="2">
    <source>
        <dbReference type="SAM" id="MobiDB-lite"/>
    </source>
</evidence>
<feature type="compositionally biased region" description="Polar residues" evidence="2">
    <location>
        <begin position="393"/>
        <end position="412"/>
    </location>
</feature>